<dbReference type="PROSITE" id="PS00039">
    <property type="entry name" value="DEAD_ATP_HELICASE"/>
    <property type="match status" value="1"/>
</dbReference>
<reference evidence="12 13" key="1">
    <citation type="journal article" date="2016" name="Nat. Commun.">
        <title>Thousands of microbial genomes shed light on interconnected biogeochemical processes in an aquifer system.</title>
        <authorList>
            <person name="Anantharaman K."/>
            <person name="Brown C.T."/>
            <person name="Hug L.A."/>
            <person name="Sharon I."/>
            <person name="Castelle C.J."/>
            <person name="Probst A.J."/>
            <person name="Thomas B.C."/>
            <person name="Singh A."/>
            <person name="Wilkins M.J."/>
            <person name="Karaoz U."/>
            <person name="Brodie E.L."/>
            <person name="Williams K.H."/>
            <person name="Hubbard S.S."/>
            <person name="Banfield J.F."/>
        </authorList>
    </citation>
    <scope>NUCLEOTIDE SEQUENCE [LARGE SCALE GENOMIC DNA]</scope>
</reference>
<proteinExistence type="inferred from homology"/>
<evidence type="ECO:0000256" key="8">
    <source>
        <dbReference type="SAM" id="MobiDB-lite"/>
    </source>
</evidence>
<dbReference type="GO" id="GO:0003676">
    <property type="term" value="F:nucleic acid binding"/>
    <property type="evidence" value="ECO:0007669"/>
    <property type="project" value="InterPro"/>
</dbReference>
<dbReference type="GO" id="GO:0003724">
    <property type="term" value="F:RNA helicase activity"/>
    <property type="evidence" value="ECO:0007669"/>
    <property type="project" value="InterPro"/>
</dbReference>
<feature type="domain" description="Helicase C-terminal" evidence="10">
    <location>
        <begin position="227"/>
        <end position="380"/>
    </location>
</feature>
<feature type="short sequence motif" description="Q motif" evidence="6">
    <location>
        <begin position="2"/>
        <end position="30"/>
    </location>
</feature>
<dbReference type="AlphaFoldDB" id="A0A1G2KN54"/>
<dbReference type="InterPro" id="IPR000629">
    <property type="entry name" value="RNA-helicase_DEAD-box_CS"/>
</dbReference>
<dbReference type="SMART" id="SM00487">
    <property type="entry name" value="DEXDc"/>
    <property type="match status" value="1"/>
</dbReference>
<dbReference type="CDD" id="cd18787">
    <property type="entry name" value="SF2_C_DEAD"/>
    <property type="match status" value="1"/>
</dbReference>
<evidence type="ECO:0000256" key="2">
    <source>
        <dbReference type="ARBA" id="ARBA00022801"/>
    </source>
</evidence>
<dbReference type="Pfam" id="PF00270">
    <property type="entry name" value="DEAD"/>
    <property type="match status" value="1"/>
</dbReference>
<evidence type="ECO:0000256" key="7">
    <source>
        <dbReference type="RuleBase" id="RU000492"/>
    </source>
</evidence>
<gene>
    <name evidence="12" type="ORF">A3C11_03210</name>
</gene>
<dbReference type="PANTHER" id="PTHR47959">
    <property type="entry name" value="ATP-DEPENDENT RNA HELICASE RHLE-RELATED"/>
    <property type="match status" value="1"/>
</dbReference>
<name>A0A1G2KN54_9BACT</name>
<sequence length="416" mass="46014">MKSFDELAVSPLLKENLARARLTTPTPIQAEAIPVALDGKDVLGTAQTGTGKTVAFVLPILEKLMTSGGRGLEALVLLPTRELALQVLDVFARVGKGTGIRAVEIVGGLAESRQLESIRQGARLAVATPGRLDDYVRRHLVDLRGVKILVLDEADRMVDMGFLPQMRTIMNAMSRERQTMCFSATMEPSVARLVREYLKNPVRVEIGSTTKPVERITLQAYQVFREQKTALLIHMLGQEPGTFLVFTRTKYGADKLARKLQHAGFDAAVIHGGRSQSQRTAALHGFKQGRHRILVATDIAARGIHVHGIAQVINYDLPQVPEDFIHRVGRTGRVEATGTATTFIMPEDMSDVRIIERMLGAPIQRLPLPEGLPAEPRSLHEEYAEKKARGFSSFKAASGPSARPNPRLRRRNFRYR</sequence>
<evidence type="ECO:0000256" key="1">
    <source>
        <dbReference type="ARBA" id="ARBA00022741"/>
    </source>
</evidence>
<feature type="domain" description="Helicase ATP-binding" evidence="9">
    <location>
        <begin position="33"/>
        <end position="204"/>
    </location>
</feature>
<evidence type="ECO:0000256" key="5">
    <source>
        <dbReference type="ARBA" id="ARBA00038437"/>
    </source>
</evidence>
<dbReference type="PROSITE" id="PS51195">
    <property type="entry name" value="Q_MOTIF"/>
    <property type="match status" value="1"/>
</dbReference>
<feature type="domain" description="DEAD-box RNA helicase Q" evidence="11">
    <location>
        <begin position="2"/>
        <end position="30"/>
    </location>
</feature>
<dbReference type="PROSITE" id="PS51192">
    <property type="entry name" value="HELICASE_ATP_BIND_1"/>
    <property type="match status" value="1"/>
</dbReference>
<dbReference type="InterPro" id="IPR014014">
    <property type="entry name" value="RNA_helicase_DEAD_Q_motif"/>
</dbReference>
<dbReference type="Gene3D" id="3.40.50.300">
    <property type="entry name" value="P-loop containing nucleotide triphosphate hydrolases"/>
    <property type="match status" value="2"/>
</dbReference>
<evidence type="ECO:0000313" key="12">
    <source>
        <dbReference type="EMBL" id="OHA00857.1"/>
    </source>
</evidence>
<evidence type="ECO:0000313" key="13">
    <source>
        <dbReference type="Proteomes" id="UP000177362"/>
    </source>
</evidence>
<dbReference type="GO" id="GO:0005524">
    <property type="term" value="F:ATP binding"/>
    <property type="evidence" value="ECO:0007669"/>
    <property type="project" value="UniProtKB-KW"/>
</dbReference>
<dbReference type="Pfam" id="PF00271">
    <property type="entry name" value="Helicase_C"/>
    <property type="match status" value="1"/>
</dbReference>
<dbReference type="InterPro" id="IPR011545">
    <property type="entry name" value="DEAD/DEAH_box_helicase_dom"/>
</dbReference>
<feature type="compositionally biased region" description="Basic residues" evidence="8">
    <location>
        <begin position="406"/>
        <end position="416"/>
    </location>
</feature>
<evidence type="ECO:0000256" key="3">
    <source>
        <dbReference type="ARBA" id="ARBA00022806"/>
    </source>
</evidence>
<dbReference type="SUPFAM" id="SSF52540">
    <property type="entry name" value="P-loop containing nucleoside triphosphate hydrolases"/>
    <property type="match status" value="1"/>
</dbReference>
<dbReference type="InterPro" id="IPR014001">
    <property type="entry name" value="Helicase_ATP-bd"/>
</dbReference>
<keyword evidence="1 7" id="KW-0547">Nucleotide-binding</keyword>
<accession>A0A1G2KN54</accession>
<dbReference type="PANTHER" id="PTHR47959:SF13">
    <property type="entry name" value="ATP-DEPENDENT RNA HELICASE RHLE"/>
    <property type="match status" value="1"/>
</dbReference>
<dbReference type="Proteomes" id="UP000177362">
    <property type="component" value="Unassembled WGS sequence"/>
</dbReference>
<dbReference type="STRING" id="1802271.A3C11_03210"/>
<dbReference type="GO" id="GO:0005829">
    <property type="term" value="C:cytosol"/>
    <property type="evidence" value="ECO:0007669"/>
    <property type="project" value="TreeGrafter"/>
</dbReference>
<dbReference type="CDD" id="cd00268">
    <property type="entry name" value="DEADc"/>
    <property type="match status" value="1"/>
</dbReference>
<keyword evidence="3 7" id="KW-0347">Helicase</keyword>
<dbReference type="PROSITE" id="PS51194">
    <property type="entry name" value="HELICASE_CTER"/>
    <property type="match status" value="1"/>
</dbReference>
<keyword evidence="2 7" id="KW-0378">Hydrolase</keyword>
<dbReference type="SMART" id="SM00490">
    <property type="entry name" value="HELICc"/>
    <property type="match status" value="1"/>
</dbReference>
<dbReference type="GO" id="GO:0016787">
    <property type="term" value="F:hydrolase activity"/>
    <property type="evidence" value="ECO:0007669"/>
    <property type="project" value="UniProtKB-KW"/>
</dbReference>
<keyword evidence="4 7" id="KW-0067">ATP-binding</keyword>
<feature type="region of interest" description="Disordered" evidence="8">
    <location>
        <begin position="390"/>
        <end position="416"/>
    </location>
</feature>
<evidence type="ECO:0000259" key="10">
    <source>
        <dbReference type="PROSITE" id="PS51194"/>
    </source>
</evidence>
<dbReference type="InterPro" id="IPR050079">
    <property type="entry name" value="DEAD_box_RNA_helicase"/>
</dbReference>
<evidence type="ECO:0000259" key="11">
    <source>
        <dbReference type="PROSITE" id="PS51195"/>
    </source>
</evidence>
<comment type="similarity">
    <text evidence="5 7">Belongs to the DEAD box helicase family.</text>
</comment>
<dbReference type="InterPro" id="IPR044742">
    <property type="entry name" value="DEAD/DEAH_RhlB"/>
</dbReference>
<organism evidence="12 13">
    <name type="scientific">Candidatus Sungbacteria bacterium RIFCSPHIGHO2_02_FULL_49_12</name>
    <dbReference type="NCBI Taxonomy" id="1802271"/>
    <lineage>
        <taxon>Bacteria</taxon>
        <taxon>Candidatus Sungiibacteriota</taxon>
    </lineage>
</organism>
<dbReference type="InterPro" id="IPR001650">
    <property type="entry name" value="Helicase_C-like"/>
</dbReference>
<comment type="caution">
    <text evidence="12">The sequence shown here is derived from an EMBL/GenBank/DDBJ whole genome shotgun (WGS) entry which is preliminary data.</text>
</comment>
<evidence type="ECO:0000259" key="9">
    <source>
        <dbReference type="PROSITE" id="PS51192"/>
    </source>
</evidence>
<evidence type="ECO:0008006" key="14">
    <source>
        <dbReference type="Google" id="ProtNLM"/>
    </source>
</evidence>
<evidence type="ECO:0000256" key="4">
    <source>
        <dbReference type="ARBA" id="ARBA00022840"/>
    </source>
</evidence>
<dbReference type="InterPro" id="IPR027417">
    <property type="entry name" value="P-loop_NTPase"/>
</dbReference>
<evidence type="ECO:0000256" key="6">
    <source>
        <dbReference type="PROSITE-ProRule" id="PRU00552"/>
    </source>
</evidence>
<dbReference type="EMBL" id="MHQJ01000035">
    <property type="protein sequence ID" value="OHA00857.1"/>
    <property type="molecule type" value="Genomic_DNA"/>
</dbReference>
<protein>
    <recommendedName>
        <fullName evidence="14">DEAD/DEAH box helicase</fullName>
    </recommendedName>
</protein>